<keyword evidence="2 4" id="KW-0863">Zinc-finger</keyword>
<evidence type="ECO:0000256" key="4">
    <source>
        <dbReference type="PROSITE-ProRule" id="PRU00175"/>
    </source>
</evidence>
<name>A0A485KCV5_9STRA</name>
<keyword evidence="1" id="KW-0479">Metal-binding</keyword>
<evidence type="ECO:0000259" key="7">
    <source>
        <dbReference type="PROSITE" id="PS50089"/>
    </source>
</evidence>
<evidence type="ECO:0000256" key="6">
    <source>
        <dbReference type="SAM" id="SignalP"/>
    </source>
</evidence>
<evidence type="ECO:0000313" key="9">
    <source>
        <dbReference type="EMBL" id="VFT79687.1"/>
    </source>
</evidence>
<dbReference type="Gene3D" id="3.30.40.10">
    <property type="entry name" value="Zinc/RING finger domain, C3HC4 (zinc finger)"/>
    <property type="match status" value="1"/>
</dbReference>
<dbReference type="AlphaFoldDB" id="A0A485KCV5"/>
<feature type="domain" description="RING-type" evidence="7">
    <location>
        <begin position="528"/>
        <end position="568"/>
    </location>
</feature>
<feature type="chain" id="PRO_5033436852" evidence="6">
    <location>
        <begin position="17"/>
        <end position="580"/>
    </location>
</feature>
<evidence type="ECO:0000313" key="8">
    <source>
        <dbReference type="EMBL" id="KAF0717112.1"/>
    </source>
</evidence>
<dbReference type="SUPFAM" id="SSF52058">
    <property type="entry name" value="L domain-like"/>
    <property type="match status" value="1"/>
</dbReference>
<dbReference type="GO" id="GO:0008270">
    <property type="term" value="F:zinc ion binding"/>
    <property type="evidence" value="ECO:0007669"/>
    <property type="project" value="UniProtKB-KW"/>
</dbReference>
<dbReference type="PANTHER" id="PTHR46858:SF5">
    <property type="entry name" value="E3 UBIQUITIN-PROTEIN LIGASE APD1-RELATED"/>
    <property type="match status" value="1"/>
</dbReference>
<dbReference type="OrthoDB" id="10038642at2759"/>
<keyword evidence="10" id="KW-1185">Reference proteome</keyword>
<organism evidence="9 10">
    <name type="scientific">Aphanomyces stellatus</name>
    <dbReference type="NCBI Taxonomy" id="120398"/>
    <lineage>
        <taxon>Eukaryota</taxon>
        <taxon>Sar</taxon>
        <taxon>Stramenopiles</taxon>
        <taxon>Oomycota</taxon>
        <taxon>Saprolegniomycetes</taxon>
        <taxon>Saprolegniales</taxon>
        <taxon>Verrucalvaceae</taxon>
        <taxon>Aphanomyces</taxon>
    </lineage>
</organism>
<dbReference type="Pfam" id="PF13920">
    <property type="entry name" value="zf-C3HC4_3"/>
    <property type="match status" value="1"/>
</dbReference>
<evidence type="ECO:0000256" key="3">
    <source>
        <dbReference type="ARBA" id="ARBA00022833"/>
    </source>
</evidence>
<keyword evidence="6" id="KW-0732">Signal</keyword>
<keyword evidence="3" id="KW-0862">Zinc</keyword>
<dbReference type="GO" id="GO:0061630">
    <property type="term" value="F:ubiquitin protein ligase activity"/>
    <property type="evidence" value="ECO:0007669"/>
    <property type="project" value="TreeGrafter"/>
</dbReference>
<dbReference type="GO" id="GO:0016567">
    <property type="term" value="P:protein ubiquitination"/>
    <property type="evidence" value="ECO:0007669"/>
    <property type="project" value="TreeGrafter"/>
</dbReference>
<gene>
    <name evidence="9" type="primary">Aste57867_2488</name>
    <name evidence="8" type="ORF">As57867_002481</name>
    <name evidence="9" type="ORF">ASTE57867_2488</name>
</gene>
<protein>
    <submittedName>
        <fullName evidence="9">Aste57867_2488 protein</fullName>
    </submittedName>
</protein>
<dbReference type="EMBL" id="CAADRA010000302">
    <property type="protein sequence ID" value="VFT79687.1"/>
    <property type="molecule type" value="Genomic_DNA"/>
</dbReference>
<reference evidence="8" key="2">
    <citation type="submission" date="2019-06" db="EMBL/GenBank/DDBJ databases">
        <title>Genomics analysis of Aphanomyces spp. identifies a new class of oomycete effector associated with host adaptation.</title>
        <authorList>
            <person name="Gaulin E."/>
        </authorList>
    </citation>
    <scope>NUCLEOTIDE SEQUENCE</scope>
    <source>
        <strain evidence="8">CBS 578.67</strain>
    </source>
</reference>
<keyword evidence="5" id="KW-1133">Transmembrane helix</keyword>
<dbReference type="Proteomes" id="UP000332933">
    <property type="component" value="Unassembled WGS sequence"/>
</dbReference>
<dbReference type="SMART" id="SM00184">
    <property type="entry name" value="RING"/>
    <property type="match status" value="1"/>
</dbReference>
<feature type="transmembrane region" description="Helical" evidence="5">
    <location>
        <begin position="367"/>
        <end position="388"/>
    </location>
</feature>
<keyword evidence="5" id="KW-0472">Membrane</keyword>
<sequence>MRLLQVASAILVTAQAHDLTKCPYANLPTEVAGIRVWDKALCSSTSLAGPYSACVVDRTCAQLRTTTAFQGYQAVGDMSKSNETVVLIMSREHDTIDLSQTVLPHTTTTINFAGIANLSLPLTFQWPQSVEDMRFWDIVNVKALPPWPSTVRQMTFYNVTNASLPRAFPPLLETLLFVRVANVTLPLTFPPTLTSLSLQDATLQIGAMSILPDALRELVITNCSPFPALKMGKSLSRLSLDNTGITDITLGSVTDLYEYPRIDDLSSHRTLKNNENLTRVSTRQADQPLTRVYMENMTIKIWIMDEETYINLQKIASPRNFSHTTISVDASECLRKKGAIRELFNRDTHDERIFTVCVMSEGLSEEMIGNIVVASVAVVILAGSVLFVRRKRQRKHTTTPMLQSQRDRMPELHMDQEYTRKFALWSDDSLELSQERPSPSAPCPSWSFSPDESIMVQPSALMLSSSMAIKGIHGADAAKQDSEASLEANAAPLFAPAMALPPTTQIESGLKLSYETESIEEHRRPSNCIVCLKGPQDAACIPCGHNALCITCAKHLLKQMERSCPVCHQQIREVMRIYPG</sequence>
<proteinExistence type="predicted"/>
<evidence type="ECO:0000256" key="5">
    <source>
        <dbReference type="SAM" id="Phobius"/>
    </source>
</evidence>
<keyword evidence="5" id="KW-0812">Transmembrane</keyword>
<dbReference type="PANTHER" id="PTHR46858">
    <property type="entry name" value="OS05G0521000 PROTEIN"/>
    <property type="match status" value="1"/>
</dbReference>
<evidence type="ECO:0000256" key="1">
    <source>
        <dbReference type="ARBA" id="ARBA00022723"/>
    </source>
</evidence>
<accession>A0A485KCV5</accession>
<feature type="signal peptide" evidence="6">
    <location>
        <begin position="1"/>
        <end position="16"/>
    </location>
</feature>
<dbReference type="PROSITE" id="PS50089">
    <property type="entry name" value="ZF_RING_2"/>
    <property type="match status" value="1"/>
</dbReference>
<dbReference type="InterPro" id="IPR001841">
    <property type="entry name" value="Znf_RING"/>
</dbReference>
<dbReference type="EMBL" id="VJMH01000302">
    <property type="protein sequence ID" value="KAF0717112.1"/>
    <property type="molecule type" value="Genomic_DNA"/>
</dbReference>
<dbReference type="InterPro" id="IPR013083">
    <property type="entry name" value="Znf_RING/FYVE/PHD"/>
</dbReference>
<evidence type="ECO:0000256" key="2">
    <source>
        <dbReference type="ARBA" id="ARBA00022771"/>
    </source>
</evidence>
<reference evidence="9 10" key="1">
    <citation type="submission" date="2019-03" db="EMBL/GenBank/DDBJ databases">
        <authorList>
            <person name="Gaulin E."/>
            <person name="Dumas B."/>
        </authorList>
    </citation>
    <scope>NUCLEOTIDE SEQUENCE [LARGE SCALE GENOMIC DNA]</scope>
    <source>
        <strain evidence="9">CBS 568.67</strain>
    </source>
</reference>
<evidence type="ECO:0000313" key="10">
    <source>
        <dbReference type="Proteomes" id="UP000332933"/>
    </source>
</evidence>
<dbReference type="SUPFAM" id="SSF57850">
    <property type="entry name" value="RING/U-box"/>
    <property type="match status" value="1"/>
</dbReference>